<evidence type="ECO:0000313" key="2">
    <source>
        <dbReference type="EMBL" id="EEA24535.1"/>
    </source>
</evidence>
<organism evidence="2 3">
    <name type="scientific">Talaromyces marneffei (strain ATCC 18224 / CBS 334.59 / QM 7333)</name>
    <name type="common">Penicillium marneffei</name>
    <dbReference type="NCBI Taxonomy" id="441960"/>
    <lineage>
        <taxon>Eukaryota</taxon>
        <taxon>Fungi</taxon>
        <taxon>Dikarya</taxon>
        <taxon>Ascomycota</taxon>
        <taxon>Pezizomycotina</taxon>
        <taxon>Eurotiomycetes</taxon>
        <taxon>Eurotiomycetidae</taxon>
        <taxon>Eurotiales</taxon>
        <taxon>Trichocomaceae</taxon>
        <taxon>Talaromyces</taxon>
        <taxon>Talaromyces sect. Talaromyces</taxon>
    </lineage>
</organism>
<evidence type="ECO:0000256" key="1">
    <source>
        <dbReference type="SAM" id="MobiDB-lite"/>
    </source>
</evidence>
<dbReference type="VEuPathDB" id="FungiDB:PMAA_085320"/>
<feature type="compositionally biased region" description="Basic and acidic residues" evidence="1">
    <location>
        <begin position="18"/>
        <end position="32"/>
    </location>
</feature>
<dbReference type="HOGENOM" id="CLU_3143579_0_0_1"/>
<accession>B6QGF0</accession>
<feature type="region of interest" description="Disordered" evidence="1">
    <location>
        <begin position="1"/>
        <end position="49"/>
    </location>
</feature>
<feature type="compositionally biased region" description="Polar residues" evidence="1">
    <location>
        <begin position="1"/>
        <end position="16"/>
    </location>
</feature>
<dbReference type="AlphaFoldDB" id="B6QGF0"/>
<dbReference type="Proteomes" id="UP000001294">
    <property type="component" value="Unassembled WGS sequence"/>
</dbReference>
<gene>
    <name evidence="2" type="ORF">PMAA_085320</name>
</gene>
<reference evidence="3" key="1">
    <citation type="journal article" date="2015" name="Genome Announc.">
        <title>Genome sequence of the AIDS-associated pathogen Penicillium marneffei (ATCC18224) and its near taxonomic relative Talaromyces stipitatus (ATCC10500).</title>
        <authorList>
            <person name="Nierman W.C."/>
            <person name="Fedorova-Abrams N.D."/>
            <person name="Andrianopoulos A."/>
        </authorList>
    </citation>
    <scope>NUCLEOTIDE SEQUENCE [LARGE SCALE GENOMIC DNA]</scope>
    <source>
        <strain evidence="3">ATCC 18224 / CBS 334.59 / QM 7333</strain>
    </source>
</reference>
<dbReference type="EMBL" id="DS995901">
    <property type="protein sequence ID" value="EEA24535.1"/>
    <property type="molecule type" value="Genomic_DNA"/>
</dbReference>
<protein>
    <submittedName>
        <fullName evidence="2">Uncharacterized protein</fullName>
    </submittedName>
</protein>
<evidence type="ECO:0000313" key="3">
    <source>
        <dbReference type="Proteomes" id="UP000001294"/>
    </source>
</evidence>
<proteinExistence type="predicted"/>
<sequence length="49" mass="5563">MGLTESSQTEVTTTLRDTPARLEKEVRPHLDADEGYEGEFLSQKRPKSK</sequence>
<name>B6QGF0_TALMQ</name>
<keyword evidence="3" id="KW-1185">Reference proteome</keyword>